<evidence type="ECO:0000256" key="5">
    <source>
        <dbReference type="ARBA" id="ARBA00022679"/>
    </source>
</evidence>
<dbReference type="Pfam" id="PF08545">
    <property type="entry name" value="ACP_syn_III"/>
    <property type="match status" value="1"/>
</dbReference>
<name>A0ABU2L556_9ACTN</name>
<keyword evidence="4" id="KW-0444">Lipid biosynthesis</keyword>
<keyword evidence="5" id="KW-0808">Transferase</keyword>
<dbReference type="Gene3D" id="3.40.47.10">
    <property type="match status" value="1"/>
</dbReference>
<dbReference type="NCBIfam" id="NF006829">
    <property type="entry name" value="PRK09352.1"/>
    <property type="match status" value="1"/>
</dbReference>
<dbReference type="RefSeq" id="WP_311629633.1">
    <property type="nucleotide sequence ID" value="NZ_JAVREN010000007.1"/>
</dbReference>
<evidence type="ECO:0000259" key="11">
    <source>
        <dbReference type="Pfam" id="PF08545"/>
    </source>
</evidence>
<dbReference type="CDD" id="cd00830">
    <property type="entry name" value="KAS_III"/>
    <property type="match status" value="1"/>
</dbReference>
<evidence type="ECO:0000313" key="12">
    <source>
        <dbReference type="EMBL" id="MDT0306696.1"/>
    </source>
</evidence>
<feature type="domain" description="Beta-ketoacyl-[acyl-carrier-protein] synthase III C-terminal" evidence="10">
    <location>
        <begin position="238"/>
        <end position="327"/>
    </location>
</feature>
<keyword evidence="6" id="KW-0276">Fatty acid metabolism</keyword>
<comment type="caution">
    <text evidence="12">The sequence shown here is derived from an EMBL/GenBank/DDBJ whole genome shotgun (WGS) entry which is preliminary data.</text>
</comment>
<proteinExistence type="inferred from homology"/>
<evidence type="ECO:0000256" key="4">
    <source>
        <dbReference type="ARBA" id="ARBA00022516"/>
    </source>
</evidence>
<dbReference type="Proteomes" id="UP001183388">
    <property type="component" value="Unassembled WGS sequence"/>
</dbReference>
<keyword evidence="13" id="KW-1185">Reference proteome</keyword>
<evidence type="ECO:0000256" key="2">
    <source>
        <dbReference type="ARBA" id="ARBA00008642"/>
    </source>
</evidence>
<dbReference type="PANTHER" id="PTHR34069">
    <property type="entry name" value="3-OXOACYL-[ACYL-CARRIER-PROTEIN] SYNTHASE 3"/>
    <property type="match status" value="1"/>
</dbReference>
<evidence type="ECO:0000256" key="7">
    <source>
        <dbReference type="ARBA" id="ARBA00023098"/>
    </source>
</evidence>
<evidence type="ECO:0000256" key="8">
    <source>
        <dbReference type="ARBA" id="ARBA00023160"/>
    </source>
</evidence>
<evidence type="ECO:0000256" key="1">
    <source>
        <dbReference type="ARBA" id="ARBA00005189"/>
    </source>
</evidence>
<accession>A0ABU2L556</accession>
<keyword evidence="7" id="KW-0443">Lipid metabolism</keyword>
<dbReference type="EMBL" id="JAVREN010000007">
    <property type="protein sequence ID" value="MDT0306696.1"/>
    <property type="molecule type" value="Genomic_DNA"/>
</dbReference>
<dbReference type="Pfam" id="PF08541">
    <property type="entry name" value="ACP_syn_III_C"/>
    <property type="match status" value="1"/>
</dbReference>
<reference evidence="13" key="1">
    <citation type="submission" date="2023-07" db="EMBL/GenBank/DDBJ databases">
        <title>30 novel species of actinomycetes from the DSMZ collection.</title>
        <authorList>
            <person name="Nouioui I."/>
        </authorList>
    </citation>
    <scope>NUCLEOTIDE SEQUENCE [LARGE SCALE GENOMIC DNA]</scope>
    <source>
        <strain evidence="13">DSM 44917</strain>
    </source>
</reference>
<dbReference type="SUPFAM" id="SSF53901">
    <property type="entry name" value="Thiolase-like"/>
    <property type="match status" value="1"/>
</dbReference>
<feature type="domain" description="Beta-ketoacyl-[acyl-carrier-protein] synthase III N-terminal" evidence="11">
    <location>
        <begin position="107"/>
        <end position="186"/>
    </location>
</feature>
<evidence type="ECO:0000259" key="10">
    <source>
        <dbReference type="Pfam" id="PF08541"/>
    </source>
</evidence>
<organism evidence="12 13">
    <name type="scientific">Streptomyces boetiae</name>
    <dbReference type="NCBI Taxonomy" id="3075541"/>
    <lineage>
        <taxon>Bacteria</taxon>
        <taxon>Bacillati</taxon>
        <taxon>Actinomycetota</taxon>
        <taxon>Actinomycetes</taxon>
        <taxon>Kitasatosporales</taxon>
        <taxon>Streptomycetaceae</taxon>
        <taxon>Streptomyces</taxon>
    </lineage>
</organism>
<protein>
    <submittedName>
        <fullName evidence="12">Ketoacyl-ACP synthase III</fullName>
    </submittedName>
</protein>
<keyword evidence="8" id="KW-0275">Fatty acid biosynthesis</keyword>
<gene>
    <name evidence="12" type="ORF">RM780_06940</name>
</gene>
<comment type="pathway">
    <text evidence="1">Lipid metabolism.</text>
</comment>
<dbReference type="InterPro" id="IPR004655">
    <property type="entry name" value="FabH"/>
</dbReference>
<comment type="similarity">
    <text evidence="2">Belongs to the thiolase-like superfamily. FabH family.</text>
</comment>
<dbReference type="NCBIfam" id="TIGR00747">
    <property type="entry name" value="fabH"/>
    <property type="match status" value="1"/>
</dbReference>
<dbReference type="InterPro" id="IPR016039">
    <property type="entry name" value="Thiolase-like"/>
</dbReference>
<dbReference type="InterPro" id="IPR013747">
    <property type="entry name" value="ACP_syn_III_C"/>
</dbReference>
<keyword evidence="9" id="KW-0012">Acyltransferase</keyword>
<keyword evidence="3" id="KW-0963">Cytoplasm</keyword>
<evidence type="ECO:0000256" key="9">
    <source>
        <dbReference type="ARBA" id="ARBA00023315"/>
    </source>
</evidence>
<evidence type="ECO:0000256" key="6">
    <source>
        <dbReference type="ARBA" id="ARBA00022832"/>
    </source>
</evidence>
<dbReference type="PANTHER" id="PTHR34069:SF2">
    <property type="entry name" value="BETA-KETOACYL-[ACYL-CARRIER-PROTEIN] SYNTHASE III"/>
    <property type="match status" value="1"/>
</dbReference>
<sequence>MNPIGILGTGSFLPSVVVSNEEIAEGAGVTAEWITRKTGIRERRRAEGHQATSDLAAVAAQRALDQAGIRAEEVAYIVLSTSTPDRPQPPTASFVQHLIGAVNAAAFDVNAVCSGFVYALSVAERMLRPEPEGRYALVIGADIYSRILDYSDRKTAVLFGDGAGAAVLGRTPASQGLLSTSLVSRGDQHGLIGVPAGGSRMPASAQTVASGSHYFRMDGRGVRAFVQENLPAAVHALLDSAGVRPEEVRHFVPHQANGVMLAEVWPELGLPNAEFHLTVERYANTGSASVPITLDHVHRGGSLAEGDMVLMVGFGGGMAIGSSLIRWSRTLNARPLSDVLRDRRPVPVAAAAD</sequence>
<evidence type="ECO:0000313" key="13">
    <source>
        <dbReference type="Proteomes" id="UP001183388"/>
    </source>
</evidence>
<evidence type="ECO:0000256" key="3">
    <source>
        <dbReference type="ARBA" id="ARBA00022490"/>
    </source>
</evidence>
<dbReference type="InterPro" id="IPR013751">
    <property type="entry name" value="ACP_syn_III_N"/>
</dbReference>